<accession>A0A7G9YVQ7</accession>
<protein>
    <submittedName>
        <fullName evidence="1">Uncharacterized protein</fullName>
    </submittedName>
</protein>
<dbReference type="AlphaFoldDB" id="A0A7G9YVQ7"/>
<sequence>MTKRIIPCLDTTFDEQGNMPGSEYFPLRDVHGWRDKGLSEGEGDKAMISTFLKTKIYQDKIMATEGENKNFLSCS</sequence>
<name>A0A7G9YVQ7_9EURY</name>
<dbReference type="EMBL" id="MT631500">
    <property type="protein sequence ID" value="QNO52091.1"/>
    <property type="molecule type" value="Genomic_DNA"/>
</dbReference>
<evidence type="ECO:0000313" key="1">
    <source>
        <dbReference type="EMBL" id="QNO52091.1"/>
    </source>
</evidence>
<gene>
    <name evidence="1" type="ORF">IPGHNFGK_00047</name>
</gene>
<reference evidence="1" key="1">
    <citation type="submission" date="2020-06" db="EMBL/GenBank/DDBJ databases">
        <title>Unique genomic features of the anaerobic methanotrophic archaea.</title>
        <authorList>
            <person name="Chadwick G.L."/>
            <person name="Skennerton C.T."/>
            <person name="Laso-Perez R."/>
            <person name="Leu A.O."/>
            <person name="Speth D.R."/>
            <person name="Yu H."/>
            <person name="Morgan-Lang C."/>
            <person name="Hatzenpichler R."/>
            <person name="Goudeau D."/>
            <person name="Malmstrom R."/>
            <person name="Brazelton W.J."/>
            <person name="Woyke T."/>
            <person name="Hallam S.J."/>
            <person name="Tyson G.W."/>
            <person name="Wegener G."/>
            <person name="Boetius A."/>
            <person name="Orphan V."/>
        </authorList>
    </citation>
    <scope>NUCLEOTIDE SEQUENCE</scope>
</reference>
<proteinExistence type="predicted"/>
<organism evidence="1">
    <name type="scientific">Candidatus Methanophagaceae archaeon ANME-1 ERB6</name>
    <dbReference type="NCBI Taxonomy" id="2759912"/>
    <lineage>
        <taxon>Archaea</taxon>
        <taxon>Methanobacteriati</taxon>
        <taxon>Methanobacteriota</taxon>
        <taxon>Stenosarchaea group</taxon>
        <taxon>Methanomicrobia</taxon>
        <taxon>Candidatus Methanophagales</taxon>
        <taxon>Candidatus Methanophagaceae</taxon>
    </lineage>
</organism>